<keyword evidence="4" id="KW-0238">DNA-binding</keyword>
<evidence type="ECO:0000259" key="7">
    <source>
        <dbReference type="PROSITE" id="PS51032"/>
    </source>
</evidence>
<evidence type="ECO:0000256" key="6">
    <source>
        <dbReference type="ARBA" id="ARBA00023242"/>
    </source>
</evidence>
<dbReference type="SUPFAM" id="SSF54171">
    <property type="entry name" value="DNA-binding domain"/>
    <property type="match status" value="1"/>
</dbReference>
<keyword evidence="6" id="KW-0539">Nucleus</keyword>
<evidence type="ECO:0000256" key="2">
    <source>
        <dbReference type="ARBA" id="ARBA00022745"/>
    </source>
</evidence>
<keyword evidence="2" id="KW-0936">Ethylene signaling pathway</keyword>
<evidence type="ECO:0000256" key="4">
    <source>
        <dbReference type="ARBA" id="ARBA00023125"/>
    </source>
</evidence>
<dbReference type="InterPro" id="IPR036955">
    <property type="entry name" value="AP2/ERF_dom_sf"/>
</dbReference>
<dbReference type="InterPro" id="IPR001471">
    <property type="entry name" value="AP2/ERF_dom"/>
</dbReference>
<dbReference type="PROSITE" id="PS51032">
    <property type="entry name" value="AP2_ERF"/>
    <property type="match status" value="1"/>
</dbReference>
<keyword evidence="3" id="KW-0805">Transcription regulation</keyword>
<organism evidence="8 9">
    <name type="scientific">Flemingia macrophylla</name>
    <dbReference type="NCBI Taxonomy" id="520843"/>
    <lineage>
        <taxon>Eukaryota</taxon>
        <taxon>Viridiplantae</taxon>
        <taxon>Streptophyta</taxon>
        <taxon>Embryophyta</taxon>
        <taxon>Tracheophyta</taxon>
        <taxon>Spermatophyta</taxon>
        <taxon>Magnoliopsida</taxon>
        <taxon>eudicotyledons</taxon>
        <taxon>Gunneridae</taxon>
        <taxon>Pentapetalae</taxon>
        <taxon>rosids</taxon>
        <taxon>fabids</taxon>
        <taxon>Fabales</taxon>
        <taxon>Fabaceae</taxon>
        <taxon>Papilionoideae</taxon>
        <taxon>50 kb inversion clade</taxon>
        <taxon>NPAAA clade</taxon>
        <taxon>indigoferoid/millettioid clade</taxon>
        <taxon>Phaseoleae</taxon>
        <taxon>Flemingia</taxon>
    </lineage>
</organism>
<dbReference type="PANTHER" id="PTHR31677">
    <property type="entry name" value="AP2 DOMAIN CLASS TRANSCRIPTION FACTOR"/>
    <property type="match status" value="1"/>
</dbReference>
<sequence>MLLAIIDYGRFFLPQMFIIFFPIAPRDRAASAAAAAAPLVGPPPHARADEIRYTGVWKRPWGGYAGEIRDPGNKRRVWLATIDTVEEAALAYDTAAPEFRGAEANTDFPSPSKLLVSNVARSPSQIWTLDSSSSTTPPSPPFYLTLSFPISRPVLRPCRRLCEVIIDYGPHIIDYAGNHNQLCVFHVHAVDVL</sequence>
<dbReference type="PANTHER" id="PTHR31677:SF231">
    <property type="entry name" value="ETHYLENE-RESPONSIVE TRANSCRIPTION FACTOR 4"/>
    <property type="match status" value="1"/>
</dbReference>
<gene>
    <name evidence="8" type="ORF">Fmac_003863</name>
</gene>
<dbReference type="EMBL" id="JBGMDY010000002">
    <property type="protein sequence ID" value="KAL2342578.1"/>
    <property type="molecule type" value="Genomic_DNA"/>
</dbReference>
<dbReference type="GO" id="GO:0009873">
    <property type="term" value="P:ethylene-activated signaling pathway"/>
    <property type="evidence" value="ECO:0007669"/>
    <property type="project" value="UniProtKB-KW"/>
</dbReference>
<comment type="subcellular location">
    <subcellularLocation>
        <location evidence="1">Nucleus</location>
    </subcellularLocation>
</comment>
<evidence type="ECO:0000313" key="9">
    <source>
        <dbReference type="Proteomes" id="UP001603857"/>
    </source>
</evidence>
<dbReference type="GO" id="GO:0003677">
    <property type="term" value="F:DNA binding"/>
    <property type="evidence" value="ECO:0007669"/>
    <property type="project" value="UniProtKB-KW"/>
</dbReference>
<dbReference type="Gene3D" id="3.30.730.10">
    <property type="entry name" value="AP2/ERF domain"/>
    <property type="match status" value="1"/>
</dbReference>
<dbReference type="InterPro" id="IPR016177">
    <property type="entry name" value="DNA-bd_dom_sf"/>
</dbReference>
<feature type="domain" description="AP2/ERF" evidence="7">
    <location>
        <begin position="52"/>
        <end position="109"/>
    </location>
</feature>
<evidence type="ECO:0000256" key="1">
    <source>
        <dbReference type="ARBA" id="ARBA00004123"/>
    </source>
</evidence>
<dbReference type="GO" id="GO:0005634">
    <property type="term" value="C:nucleus"/>
    <property type="evidence" value="ECO:0007669"/>
    <property type="project" value="UniProtKB-SubCell"/>
</dbReference>
<dbReference type="SMART" id="SM00380">
    <property type="entry name" value="AP2"/>
    <property type="match status" value="1"/>
</dbReference>
<accession>A0ABD1N3H1</accession>
<protein>
    <recommendedName>
        <fullName evidence="7">AP2/ERF domain-containing protein</fullName>
    </recommendedName>
</protein>
<reference evidence="8 9" key="1">
    <citation type="submission" date="2024-08" db="EMBL/GenBank/DDBJ databases">
        <title>Insights into the chromosomal genome structure of Flemingia macrophylla.</title>
        <authorList>
            <person name="Ding Y."/>
            <person name="Zhao Y."/>
            <person name="Bi W."/>
            <person name="Wu M."/>
            <person name="Zhao G."/>
            <person name="Gong Y."/>
            <person name="Li W."/>
            <person name="Zhang P."/>
        </authorList>
    </citation>
    <scope>NUCLEOTIDE SEQUENCE [LARGE SCALE GENOMIC DNA]</scope>
    <source>
        <strain evidence="8">DYQJB</strain>
        <tissue evidence="8">Leaf</tissue>
    </source>
</reference>
<dbReference type="Proteomes" id="UP001603857">
    <property type="component" value="Unassembled WGS sequence"/>
</dbReference>
<evidence type="ECO:0000256" key="3">
    <source>
        <dbReference type="ARBA" id="ARBA00023015"/>
    </source>
</evidence>
<dbReference type="Pfam" id="PF00847">
    <property type="entry name" value="AP2"/>
    <property type="match status" value="1"/>
</dbReference>
<evidence type="ECO:0000256" key="5">
    <source>
        <dbReference type="ARBA" id="ARBA00023163"/>
    </source>
</evidence>
<comment type="caution">
    <text evidence="8">The sequence shown here is derived from an EMBL/GenBank/DDBJ whole genome shotgun (WGS) entry which is preliminary data.</text>
</comment>
<name>A0ABD1N3H1_9FABA</name>
<keyword evidence="9" id="KW-1185">Reference proteome</keyword>
<dbReference type="PRINTS" id="PR00367">
    <property type="entry name" value="ETHRSPELEMNT"/>
</dbReference>
<keyword evidence="5" id="KW-0804">Transcription</keyword>
<proteinExistence type="predicted"/>
<dbReference type="AlphaFoldDB" id="A0ABD1N3H1"/>
<dbReference type="CDD" id="cd00018">
    <property type="entry name" value="AP2"/>
    <property type="match status" value="1"/>
</dbReference>
<evidence type="ECO:0000313" key="8">
    <source>
        <dbReference type="EMBL" id="KAL2342578.1"/>
    </source>
</evidence>